<reference evidence="2" key="1">
    <citation type="submission" date="2020-10" db="EMBL/GenBank/DDBJ databases">
        <authorList>
            <person name="Castelo-Branco R."/>
            <person name="Eusebio N."/>
            <person name="Adriana R."/>
            <person name="Vieira A."/>
            <person name="Brugerolle De Fraissinette N."/>
            <person name="Rezende De Castro R."/>
            <person name="Schneider M.P."/>
            <person name="Vasconcelos V."/>
            <person name="Leao P.N."/>
        </authorList>
    </citation>
    <scope>NUCLEOTIDE SEQUENCE</scope>
    <source>
        <strain evidence="2">LEGE 11467</strain>
    </source>
</reference>
<evidence type="ECO:0000256" key="1">
    <source>
        <dbReference type="SAM" id="Phobius"/>
    </source>
</evidence>
<gene>
    <name evidence="2" type="ORF">IQ235_14015</name>
</gene>
<keyword evidence="1" id="KW-0812">Transmembrane</keyword>
<evidence type="ECO:0000313" key="2">
    <source>
        <dbReference type="EMBL" id="MBE9041894.1"/>
    </source>
</evidence>
<dbReference type="Proteomes" id="UP000621799">
    <property type="component" value="Unassembled WGS sequence"/>
</dbReference>
<feature type="transmembrane region" description="Helical" evidence="1">
    <location>
        <begin position="98"/>
        <end position="116"/>
    </location>
</feature>
<name>A0A928VYC5_9CYAN</name>
<keyword evidence="1" id="KW-0472">Membrane</keyword>
<feature type="non-terminal residue" evidence="2">
    <location>
        <position position="141"/>
    </location>
</feature>
<dbReference type="AlphaFoldDB" id="A0A928VYC5"/>
<organism evidence="2 3">
    <name type="scientific">Zarconia navalis LEGE 11467</name>
    <dbReference type="NCBI Taxonomy" id="1828826"/>
    <lineage>
        <taxon>Bacteria</taxon>
        <taxon>Bacillati</taxon>
        <taxon>Cyanobacteriota</taxon>
        <taxon>Cyanophyceae</taxon>
        <taxon>Oscillatoriophycideae</taxon>
        <taxon>Oscillatoriales</taxon>
        <taxon>Oscillatoriales incertae sedis</taxon>
        <taxon>Zarconia</taxon>
        <taxon>Zarconia navalis</taxon>
    </lineage>
</organism>
<proteinExistence type="predicted"/>
<keyword evidence="1" id="KW-1133">Transmembrane helix</keyword>
<keyword evidence="3" id="KW-1185">Reference proteome</keyword>
<accession>A0A928VYC5</accession>
<evidence type="ECO:0000313" key="3">
    <source>
        <dbReference type="Proteomes" id="UP000621799"/>
    </source>
</evidence>
<sequence length="141" mass="15788">MSSDRHRQIRLNLDLNVSPVMLFRGIAVWRDIGLLSDTQVKQLCSQHLSDRLPPATPVTIPKLAQKAAVQIDREIPPKKESPLARITQSLMEELSVRWLLFLGVFMVVASSGVLAASQWERFPASGQYGVMWAYTIVFAIA</sequence>
<comment type="caution">
    <text evidence="2">The sequence shown here is derived from an EMBL/GenBank/DDBJ whole genome shotgun (WGS) entry which is preliminary data.</text>
</comment>
<dbReference type="EMBL" id="JADEXN010000262">
    <property type="protein sequence ID" value="MBE9041894.1"/>
    <property type="molecule type" value="Genomic_DNA"/>
</dbReference>
<protein>
    <submittedName>
        <fullName evidence="2">DUF2157 domain-containing protein</fullName>
    </submittedName>
</protein>